<keyword evidence="7 11" id="KW-1133">Transmembrane helix</keyword>
<dbReference type="Pfam" id="PF24357">
    <property type="entry name" value="TMD0_ABC"/>
    <property type="match status" value="1"/>
</dbReference>
<dbReference type="PROSITE" id="PS50929">
    <property type="entry name" value="ABC_TM1F"/>
    <property type="match status" value="2"/>
</dbReference>
<comment type="subcellular location">
    <subcellularLocation>
        <location evidence="1">Cell membrane</location>
        <topology evidence="1">Multi-pass membrane protein</topology>
    </subcellularLocation>
</comment>
<dbReference type="EMBL" id="ML976617">
    <property type="protein sequence ID" value="KAF1843510.1"/>
    <property type="molecule type" value="Genomic_DNA"/>
</dbReference>
<feature type="domain" description="ABC transmembrane type-1" evidence="13">
    <location>
        <begin position="888"/>
        <end position="1168"/>
    </location>
</feature>
<dbReference type="SUPFAM" id="SSF90123">
    <property type="entry name" value="ABC transporter transmembrane region"/>
    <property type="match status" value="2"/>
</dbReference>
<evidence type="ECO:0000256" key="7">
    <source>
        <dbReference type="ARBA" id="ARBA00022989"/>
    </source>
</evidence>
<dbReference type="GO" id="GO:0016887">
    <property type="term" value="F:ATP hydrolysis activity"/>
    <property type="evidence" value="ECO:0007669"/>
    <property type="project" value="InterPro"/>
</dbReference>
<evidence type="ECO:0000256" key="4">
    <source>
        <dbReference type="ARBA" id="ARBA00022692"/>
    </source>
</evidence>
<dbReference type="GO" id="GO:0005524">
    <property type="term" value="F:ATP binding"/>
    <property type="evidence" value="ECO:0007669"/>
    <property type="project" value="UniProtKB-KW"/>
</dbReference>
<protein>
    <submittedName>
        <fullName evidence="14">ABC transporter-like protein</fullName>
    </submittedName>
</protein>
<evidence type="ECO:0000259" key="12">
    <source>
        <dbReference type="PROSITE" id="PS50893"/>
    </source>
</evidence>
<comment type="caution">
    <text evidence="14">The sequence shown here is derived from an EMBL/GenBank/DDBJ whole genome shotgun (WGS) entry which is preliminary data.</text>
</comment>
<dbReference type="InterPro" id="IPR027417">
    <property type="entry name" value="P-loop_NTPase"/>
</dbReference>
<evidence type="ECO:0000256" key="5">
    <source>
        <dbReference type="ARBA" id="ARBA00022741"/>
    </source>
</evidence>
<dbReference type="FunFam" id="1.20.1560.10:FF:000055">
    <property type="entry name" value="ABC multidrug transporter (Eurofung)"/>
    <property type="match status" value="1"/>
</dbReference>
<organism evidence="14 15">
    <name type="scientific">Cucurbitaria berberidis CBS 394.84</name>
    <dbReference type="NCBI Taxonomy" id="1168544"/>
    <lineage>
        <taxon>Eukaryota</taxon>
        <taxon>Fungi</taxon>
        <taxon>Dikarya</taxon>
        <taxon>Ascomycota</taxon>
        <taxon>Pezizomycotina</taxon>
        <taxon>Dothideomycetes</taxon>
        <taxon>Pleosporomycetidae</taxon>
        <taxon>Pleosporales</taxon>
        <taxon>Pleosporineae</taxon>
        <taxon>Cucurbitariaceae</taxon>
        <taxon>Cucurbitaria</taxon>
    </lineage>
</organism>
<dbReference type="InterPro" id="IPR044726">
    <property type="entry name" value="ABCC_6TM_D2"/>
</dbReference>
<keyword evidence="8 11" id="KW-0472">Membrane</keyword>
<dbReference type="InterPro" id="IPR036640">
    <property type="entry name" value="ABC1_TM_sf"/>
</dbReference>
<feature type="transmembrane region" description="Helical" evidence="11">
    <location>
        <begin position="1110"/>
        <end position="1133"/>
    </location>
</feature>
<keyword evidence="4 11" id="KW-0812">Transmembrane</keyword>
<keyword evidence="6" id="KW-0067">ATP-binding</keyword>
<feature type="domain" description="ABC transmembrane type-1" evidence="13">
    <location>
        <begin position="274"/>
        <end position="552"/>
    </location>
</feature>
<dbReference type="Gene3D" id="3.40.50.300">
    <property type="entry name" value="P-loop containing nucleotide triphosphate hydrolases"/>
    <property type="match status" value="2"/>
</dbReference>
<dbReference type="PROSITE" id="PS50893">
    <property type="entry name" value="ABC_TRANSPORTER_2"/>
    <property type="match status" value="2"/>
</dbReference>
<dbReference type="GO" id="GO:0005886">
    <property type="term" value="C:plasma membrane"/>
    <property type="evidence" value="ECO:0007669"/>
    <property type="project" value="UniProtKB-SubCell"/>
</dbReference>
<dbReference type="InterPro" id="IPR003439">
    <property type="entry name" value="ABC_transporter-like_ATP-bd"/>
</dbReference>
<evidence type="ECO:0000256" key="1">
    <source>
        <dbReference type="ARBA" id="ARBA00004651"/>
    </source>
</evidence>
<evidence type="ECO:0000259" key="13">
    <source>
        <dbReference type="PROSITE" id="PS50929"/>
    </source>
</evidence>
<dbReference type="GO" id="GO:0140359">
    <property type="term" value="F:ABC-type transporter activity"/>
    <property type="evidence" value="ECO:0007669"/>
    <property type="project" value="InterPro"/>
</dbReference>
<dbReference type="InterPro" id="IPR044746">
    <property type="entry name" value="ABCC_6TM_D1"/>
</dbReference>
<dbReference type="InterPro" id="IPR056227">
    <property type="entry name" value="TMD0_ABC"/>
</dbReference>
<evidence type="ECO:0000256" key="11">
    <source>
        <dbReference type="SAM" id="Phobius"/>
    </source>
</evidence>
<evidence type="ECO:0000256" key="8">
    <source>
        <dbReference type="ARBA" id="ARBA00023136"/>
    </source>
</evidence>
<evidence type="ECO:0000256" key="9">
    <source>
        <dbReference type="ARBA" id="ARBA00023180"/>
    </source>
</evidence>
<evidence type="ECO:0000313" key="15">
    <source>
        <dbReference type="Proteomes" id="UP000800039"/>
    </source>
</evidence>
<evidence type="ECO:0000256" key="2">
    <source>
        <dbReference type="ARBA" id="ARBA00022448"/>
    </source>
</evidence>
<feature type="transmembrane region" description="Helical" evidence="11">
    <location>
        <begin position="885"/>
        <end position="907"/>
    </location>
</feature>
<dbReference type="GeneID" id="63847574"/>
<feature type="domain" description="ABC transporter" evidence="12">
    <location>
        <begin position="606"/>
        <end position="834"/>
    </location>
</feature>
<dbReference type="Gene3D" id="1.20.1560.10">
    <property type="entry name" value="ABC transporter type 1, transmembrane domain"/>
    <property type="match status" value="2"/>
</dbReference>
<feature type="transmembrane region" description="Helical" evidence="11">
    <location>
        <begin position="408"/>
        <end position="426"/>
    </location>
</feature>
<feature type="transmembrane region" description="Helical" evidence="11">
    <location>
        <begin position="100"/>
        <end position="118"/>
    </location>
</feature>
<dbReference type="SUPFAM" id="SSF52540">
    <property type="entry name" value="P-loop containing nucleoside triphosphate hydrolases"/>
    <property type="match status" value="2"/>
</dbReference>
<evidence type="ECO:0000256" key="3">
    <source>
        <dbReference type="ARBA" id="ARBA00022475"/>
    </source>
</evidence>
<feature type="transmembrane region" description="Helical" evidence="11">
    <location>
        <begin position="927"/>
        <end position="953"/>
    </location>
</feature>
<feature type="domain" description="ABC transporter" evidence="12">
    <location>
        <begin position="1207"/>
        <end position="1440"/>
    </location>
</feature>
<gene>
    <name evidence="14" type="ORF">K460DRAFT_315932</name>
</gene>
<dbReference type="SMART" id="SM00382">
    <property type="entry name" value="AAA"/>
    <property type="match status" value="2"/>
</dbReference>
<feature type="region of interest" description="Disordered" evidence="10">
    <location>
        <begin position="843"/>
        <end position="866"/>
    </location>
</feature>
<feature type="transmembrane region" description="Helical" evidence="11">
    <location>
        <begin position="308"/>
        <end position="327"/>
    </location>
</feature>
<feature type="transmembrane region" description="Helical" evidence="11">
    <location>
        <begin position="73"/>
        <end position="94"/>
    </location>
</feature>
<dbReference type="InterPro" id="IPR003593">
    <property type="entry name" value="AAA+_ATPase"/>
</dbReference>
<accession>A0A9P4GDC8</accession>
<dbReference type="Pfam" id="PF00664">
    <property type="entry name" value="ABC_membrane"/>
    <property type="match status" value="2"/>
</dbReference>
<keyword evidence="9" id="KW-0325">Glycoprotein</keyword>
<dbReference type="RefSeq" id="XP_040786073.1">
    <property type="nucleotide sequence ID" value="XM_040930322.1"/>
</dbReference>
<dbReference type="Pfam" id="PF00005">
    <property type="entry name" value="ABC_tran"/>
    <property type="match status" value="2"/>
</dbReference>
<dbReference type="Proteomes" id="UP000800039">
    <property type="component" value="Unassembled WGS sequence"/>
</dbReference>
<dbReference type="CDD" id="cd18580">
    <property type="entry name" value="ABC_6TM_ABCC_D2"/>
    <property type="match status" value="1"/>
</dbReference>
<name>A0A9P4GDC8_9PLEO</name>
<keyword evidence="15" id="KW-1185">Reference proteome</keyword>
<evidence type="ECO:0000256" key="10">
    <source>
        <dbReference type="SAM" id="MobiDB-lite"/>
    </source>
</evidence>
<dbReference type="InterPro" id="IPR011527">
    <property type="entry name" value="ABC1_TM_dom"/>
</dbReference>
<evidence type="ECO:0000256" key="6">
    <source>
        <dbReference type="ARBA" id="ARBA00022840"/>
    </source>
</evidence>
<dbReference type="InterPro" id="IPR050173">
    <property type="entry name" value="ABC_transporter_C-like"/>
</dbReference>
<feature type="transmembrane region" description="Helical" evidence="11">
    <location>
        <begin position="34"/>
        <end position="53"/>
    </location>
</feature>
<keyword evidence="3" id="KW-1003">Cell membrane</keyword>
<feature type="transmembrane region" description="Helical" evidence="11">
    <location>
        <begin position="489"/>
        <end position="512"/>
    </location>
</feature>
<dbReference type="InterPro" id="IPR017871">
    <property type="entry name" value="ABC_transporter-like_CS"/>
</dbReference>
<dbReference type="OrthoDB" id="6500128at2759"/>
<reference evidence="14" key="1">
    <citation type="submission" date="2020-01" db="EMBL/GenBank/DDBJ databases">
        <authorList>
            <consortium name="DOE Joint Genome Institute"/>
            <person name="Haridas S."/>
            <person name="Albert R."/>
            <person name="Binder M."/>
            <person name="Bloem J."/>
            <person name="Labutti K."/>
            <person name="Salamov A."/>
            <person name="Andreopoulos B."/>
            <person name="Baker S.E."/>
            <person name="Barry K."/>
            <person name="Bills G."/>
            <person name="Bluhm B.H."/>
            <person name="Cannon C."/>
            <person name="Castanera R."/>
            <person name="Culley D.E."/>
            <person name="Daum C."/>
            <person name="Ezra D."/>
            <person name="Gonzalez J.B."/>
            <person name="Henrissat B."/>
            <person name="Kuo A."/>
            <person name="Liang C."/>
            <person name="Lipzen A."/>
            <person name="Lutzoni F."/>
            <person name="Magnuson J."/>
            <person name="Mondo S."/>
            <person name="Nolan M."/>
            <person name="Ohm R."/>
            <person name="Pangilinan J."/>
            <person name="Park H.-J."/>
            <person name="Ramirez L."/>
            <person name="Alfaro M."/>
            <person name="Sun H."/>
            <person name="Tritt A."/>
            <person name="Yoshinaga Y."/>
            <person name="Zwiers L.-H."/>
            <person name="Turgeon B.G."/>
            <person name="Goodwin S.B."/>
            <person name="Spatafora J.W."/>
            <person name="Crous P.W."/>
            <person name="Grigoriev I.V."/>
        </authorList>
    </citation>
    <scope>NUCLEOTIDE SEQUENCE</scope>
    <source>
        <strain evidence="14">CBS 394.84</strain>
    </source>
</reference>
<dbReference type="FunFam" id="3.40.50.300:FF:000838">
    <property type="entry name" value="ABC multidrug transporter (Eurofung)"/>
    <property type="match status" value="1"/>
</dbReference>
<dbReference type="PANTHER" id="PTHR24223:SF399">
    <property type="entry name" value="ABC TRANSPORTER ATNG"/>
    <property type="match status" value="1"/>
</dbReference>
<feature type="transmembrane region" description="Helical" evidence="11">
    <location>
        <begin position="1026"/>
        <end position="1046"/>
    </location>
</feature>
<keyword evidence="2" id="KW-0813">Transport</keyword>
<proteinExistence type="predicted"/>
<dbReference type="CDD" id="cd03244">
    <property type="entry name" value="ABCC_MRP_domain2"/>
    <property type="match status" value="1"/>
</dbReference>
<dbReference type="PROSITE" id="PS00211">
    <property type="entry name" value="ABC_TRANSPORTER_1"/>
    <property type="match status" value="2"/>
</dbReference>
<dbReference type="CDD" id="cd18579">
    <property type="entry name" value="ABC_6TM_ABCC_D1"/>
    <property type="match status" value="1"/>
</dbReference>
<evidence type="ECO:0000313" key="14">
    <source>
        <dbReference type="EMBL" id="KAF1843510.1"/>
    </source>
</evidence>
<dbReference type="PANTHER" id="PTHR24223">
    <property type="entry name" value="ATP-BINDING CASSETTE SUB-FAMILY C"/>
    <property type="match status" value="1"/>
</dbReference>
<sequence length="1445" mass="158709">MSRDTCPRHLDNLFGPRVAVCRRAFDFTIFFEEAFLSIVPNALFFALVALRLIRLRHRPPCRIGTRLRCIKLLLLAIFASVHLSLLVLGAVAPAPSRTPASAASLTLAFIAAVVAIPMSSAEDERSLRPSSVLSTYFFVTLLFDAARTRTVWLDDTRSSFAGLFTVNALLRAFLVVLETWPRSRGNNNDRCLPPEATANIFSQVLFLWVNPLLWTGYRSLLCADNIFRLDPAIAEPHESISKSGREKLVARHSLLLGLIWQLRWQVLSGVVPRLCTVGFKFAQPFLIRRLVTWATQPDDTSNTIKNSGYGLVGAFILVYVGLGISNARYQHLTNRLIITVRSILVPLIFQRTLQLSTSATDERASVTLMSTDIERISSGLVYVHDAWGCVLEVALALGLLWIELGFAAIVPVILASGCTLTITFVAKGTGIRQKTWVEAIQQRVAITSGILKGIKTIKMTGLSEEVSDSLRELRRGEIRASKRMRQLQIFVLGVGYLTTAMSPVISFAVYVLRKSGGGIKLDATTAFTVLSTYALLGSPLNTLTEGLSSIVTVVTCIERIREFLNPDGTVSILSNLEEPRDQIPSHMKIITPQHHASVGSEKLPAVRAENYSAKWEVHSNTIIAALSFVIPHGSLTIVLGPVGSGKSTLLRAILGEMPFSSGSLYVNGNRTAYCSQSPWIRNVSVQENITNVLPMERDWYQCVLKVCLLEQDIAALVNGDETILGSSGSVLSGGQKQRIALARALYSRPQLLLLDDVFCGLDNTTEEAISQSMFATAAFCQQNGITTICASSSLNFLPMADHIIVLDSNGEITCQGSFNTLMNKPSGYLHLLDVKSRDRKDAQKSFLSEDASPPGQPTDNTEALRDKPRGDLETYMFYFRAFGTFYTLLYFGMIAVVVFLLNFPSVWVKLWTTQEQKSPGSKTNLYLGVYFAIGGLTVVGPVLLCSHLLLFMVPRASFNIHQRLSDVTLGSPLSIFSRTDIGVTINRFSQDLGLIDSELPIALLNTCIPLGSCVVQMVVISVSARYIAATMPFCIVVFYFVQRFYLNTARQLRLLDIEAKAPLFSHFLETIDGLVTIRASKWTAEFALQNKLLLDKSQKPMYALYCVQKWLNLVLDFTSGGIAIVLAGVVVAMKGSIDPGFVGLAFVNIISFNSNLKLLVTYWTQLETSIGAIYRIKKYADDTPAEDLPHEIEQVPPQWPDRGVVELHYISASYGPSHGLALEKVNLRVEAGSKLGICGRSGSGKSTLLSILVRLLDSSEGYVTIDAVPIATLPRQLVRSRLNIIAQEPFFLIGSIRLNLDPFGVSTDEQISACLGKVSLYATVLAKGGLDAPLTDGTFSHGQRQLVSLARAILKKESQNAKILVLDEATSSLDQITERTVQRVLREEFEGCTIIAVAHHLETIMDFDLIAVLDGAKVVEYGVPSELLKQEDSAFTKLYKGGSDG</sequence>
<dbReference type="FunFam" id="1.20.1560.10:FF:000066">
    <property type="entry name" value="ABC multidrug transporter (Eurofung)"/>
    <property type="match status" value="1"/>
</dbReference>
<keyword evidence="5" id="KW-0547">Nucleotide-binding</keyword>